<feature type="transmembrane region" description="Helical" evidence="7">
    <location>
        <begin position="258"/>
        <end position="279"/>
    </location>
</feature>
<organism evidence="8 9">
    <name type="scientific">Qipengyuania polymorpha</name>
    <dbReference type="NCBI Taxonomy" id="2867234"/>
    <lineage>
        <taxon>Bacteria</taxon>
        <taxon>Pseudomonadati</taxon>
        <taxon>Pseudomonadota</taxon>
        <taxon>Alphaproteobacteria</taxon>
        <taxon>Sphingomonadales</taxon>
        <taxon>Erythrobacteraceae</taxon>
        <taxon>Qipengyuania</taxon>
    </lineage>
</organism>
<feature type="transmembrane region" description="Helical" evidence="7">
    <location>
        <begin position="56"/>
        <end position="75"/>
    </location>
</feature>
<keyword evidence="3 7" id="KW-0812">Transmembrane</keyword>
<evidence type="ECO:0000313" key="9">
    <source>
        <dbReference type="Proteomes" id="UP000783253"/>
    </source>
</evidence>
<evidence type="ECO:0000256" key="4">
    <source>
        <dbReference type="ARBA" id="ARBA00022989"/>
    </source>
</evidence>
<accession>A0ABS7J0B1</accession>
<evidence type="ECO:0000256" key="3">
    <source>
        <dbReference type="ARBA" id="ARBA00022692"/>
    </source>
</evidence>
<evidence type="ECO:0000256" key="6">
    <source>
        <dbReference type="SAM" id="MobiDB-lite"/>
    </source>
</evidence>
<feature type="transmembrane region" description="Helical" evidence="7">
    <location>
        <begin position="158"/>
        <end position="184"/>
    </location>
</feature>
<keyword evidence="9" id="KW-1185">Reference proteome</keyword>
<keyword evidence="5 7" id="KW-0472">Membrane</keyword>
<evidence type="ECO:0000256" key="1">
    <source>
        <dbReference type="ARBA" id="ARBA00004651"/>
    </source>
</evidence>
<dbReference type="PANTHER" id="PTHR30213:SF0">
    <property type="entry name" value="UPF0761 MEMBRANE PROTEIN YIHY"/>
    <property type="match status" value="1"/>
</dbReference>
<keyword evidence="4 7" id="KW-1133">Transmembrane helix</keyword>
<dbReference type="Pfam" id="PF03631">
    <property type="entry name" value="Virul_fac_BrkB"/>
    <property type="match status" value="1"/>
</dbReference>
<evidence type="ECO:0000256" key="2">
    <source>
        <dbReference type="ARBA" id="ARBA00022475"/>
    </source>
</evidence>
<gene>
    <name evidence="8" type="ORF">K3152_10925</name>
</gene>
<dbReference type="InterPro" id="IPR017039">
    <property type="entry name" value="Virul_fac_BrkB"/>
</dbReference>
<feature type="transmembrane region" description="Helical" evidence="7">
    <location>
        <begin position="112"/>
        <end position="130"/>
    </location>
</feature>
<comment type="caution">
    <text evidence="8">The sequence shown here is derived from an EMBL/GenBank/DDBJ whole genome shotgun (WGS) entry which is preliminary data.</text>
</comment>
<sequence>MPTSTRAKRASSTNTSAPNPAKATDRAGRVLSDLKAAWAAGSDDNISLIAAGIAHYALLALVPALGALVLGYGVFADPETVAGHIEALSANLPAAAAEIIGDQLRNVSEGAAGAQGLGLLVALGIALWGARNGARALMMGLNIAFHAGEARGFVRGNLVALAITLAGIIGLVALGGISTTLAVLAGPIGALASFLVLLLAATGGAALLYRFAPNKPEPAWRVILPGALLFAAGWLAATAAFAFYAANFGSYNATYGSLGAVVVLITWFYASALLLLLGAEYAAVKASGKDEEGPETAKTRNNR</sequence>
<dbReference type="NCBIfam" id="TIGR00765">
    <property type="entry name" value="yihY_not_rbn"/>
    <property type="match status" value="1"/>
</dbReference>
<evidence type="ECO:0000313" key="8">
    <source>
        <dbReference type="EMBL" id="MBX7458759.1"/>
    </source>
</evidence>
<dbReference type="PANTHER" id="PTHR30213">
    <property type="entry name" value="INNER MEMBRANE PROTEIN YHJD"/>
    <property type="match status" value="1"/>
</dbReference>
<feature type="transmembrane region" description="Helical" evidence="7">
    <location>
        <begin position="223"/>
        <end position="246"/>
    </location>
</feature>
<feature type="region of interest" description="Disordered" evidence="6">
    <location>
        <begin position="1"/>
        <end position="26"/>
    </location>
</feature>
<dbReference type="PIRSF" id="PIRSF035875">
    <property type="entry name" value="RNase_BN"/>
    <property type="match status" value="1"/>
</dbReference>
<evidence type="ECO:0000256" key="5">
    <source>
        <dbReference type="ARBA" id="ARBA00023136"/>
    </source>
</evidence>
<keyword evidence="2" id="KW-1003">Cell membrane</keyword>
<protein>
    <submittedName>
        <fullName evidence="8">YihY/virulence factor BrkB family protein</fullName>
    </submittedName>
</protein>
<feature type="transmembrane region" description="Helical" evidence="7">
    <location>
        <begin position="190"/>
        <end position="211"/>
    </location>
</feature>
<dbReference type="Proteomes" id="UP000783253">
    <property type="component" value="Unassembled WGS sequence"/>
</dbReference>
<reference evidence="8 9" key="1">
    <citation type="submission" date="2021-08" db="EMBL/GenBank/DDBJ databases">
        <title>Comparative Genomics Analysis of the Genus Qipengyuania Reveals Extensive Genetic Diversity and Metabolic Versatility, Including the Description of Fifteen Novel Species.</title>
        <authorList>
            <person name="Liu Y."/>
        </authorList>
    </citation>
    <scope>NUCLEOTIDE SEQUENCE [LARGE SCALE GENOMIC DNA]</scope>
    <source>
        <strain evidence="8 9">1NDH17</strain>
    </source>
</reference>
<feature type="compositionally biased region" description="Polar residues" evidence="6">
    <location>
        <begin position="1"/>
        <end position="18"/>
    </location>
</feature>
<name>A0ABS7J0B1_9SPHN</name>
<comment type="subcellular location">
    <subcellularLocation>
        <location evidence="1">Cell membrane</location>
        <topology evidence="1">Multi-pass membrane protein</topology>
    </subcellularLocation>
</comment>
<evidence type="ECO:0000256" key="7">
    <source>
        <dbReference type="SAM" id="Phobius"/>
    </source>
</evidence>
<dbReference type="EMBL" id="JAIGNK010000003">
    <property type="protein sequence ID" value="MBX7458759.1"/>
    <property type="molecule type" value="Genomic_DNA"/>
</dbReference>
<proteinExistence type="predicted"/>